<name>A0AAW7M3V0_9MICO</name>
<feature type="transmembrane region" description="Helical" evidence="1">
    <location>
        <begin position="46"/>
        <end position="71"/>
    </location>
</feature>
<feature type="transmembrane region" description="Helical" evidence="1">
    <location>
        <begin position="6"/>
        <end position="26"/>
    </location>
</feature>
<feature type="transmembrane region" description="Helical" evidence="1">
    <location>
        <begin position="77"/>
        <end position="96"/>
    </location>
</feature>
<evidence type="ECO:0000313" key="2">
    <source>
        <dbReference type="EMBL" id="MDN4484245.1"/>
    </source>
</evidence>
<gene>
    <name evidence="2" type="ORF">QQ002_11900</name>
    <name evidence="3" type="ORF">QQX10_06850</name>
</gene>
<sequence>MLGFLQELINWALSAAVLAGGIWALIDAIRHSDGSFSSAGKLSKMVWVAILAVATAIAFISLPALPILNIFGASGGGVFWIGGLAASVAIIVYLVGVKPKLGPATGGSGGSRGRSTGGW</sequence>
<dbReference type="Proteomes" id="UP001172756">
    <property type="component" value="Unassembled WGS sequence"/>
</dbReference>
<dbReference type="Proteomes" id="UP001172737">
    <property type="component" value="Unassembled WGS sequence"/>
</dbReference>
<reference evidence="2 5" key="2">
    <citation type="submission" date="2023-06" db="EMBL/GenBank/DDBJ databases">
        <title>SYSU T0a273.</title>
        <authorList>
            <person name="Gao L."/>
            <person name="Fang B.-Z."/>
            <person name="Li W.-J."/>
        </authorList>
    </citation>
    <scope>NUCLEOTIDE SEQUENCE [LARGE SCALE GENOMIC DNA]</scope>
    <source>
        <strain evidence="2 5">SYSU T0a273</strain>
    </source>
</reference>
<evidence type="ECO:0000313" key="3">
    <source>
        <dbReference type="EMBL" id="MDN4487885.1"/>
    </source>
</evidence>
<reference evidence="3" key="1">
    <citation type="submission" date="2023-06" db="EMBL/GenBank/DDBJ databases">
        <title>Sysu t00039.</title>
        <authorList>
            <person name="Gao L."/>
            <person name="Fang B.-Z."/>
            <person name="Li W.-J."/>
        </authorList>
    </citation>
    <scope>NUCLEOTIDE SEQUENCE</scope>
    <source>
        <strain evidence="3">SYSU T00039</strain>
    </source>
</reference>
<evidence type="ECO:0000256" key="1">
    <source>
        <dbReference type="SAM" id="Phobius"/>
    </source>
</evidence>
<keyword evidence="1" id="KW-0812">Transmembrane</keyword>
<keyword evidence="1" id="KW-1133">Transmembrane helix</keyword>
<evidence type="ECO:0000313" key="4">
    <source>
        <dbReference type="Proteomes" id="UP001172737"/>
    </source>
</evidence>
<evidence type="ECO:0000313" key="5">
    <source>
        <dbReference type="Proteomes" id="UP001172756"/>
    </source>
</evidence>
<dbReference type="RefSeq" id="WP_301119326.1">
    <property type="nucleotide sequence ID" value="NZ_JAUHPX010000003.1"/>
</dbReference>
<accession>A0AAW7M3V0</accession>
<keyword evidence="1" id="KW-0472">Membrane</keyword>
<dbReference type="InterPro" id="IPR019662">
    <property type="entry name" value="DUF2516"/>
</dbReference>
<proteinExistence type="predicted"/>
<dbReference type="AlphaFoldDB" id="A0AAW7M3V0"/>
<protein>
    <submittedName>
        <fullName evidence="3">DUF2516 family protein</fullName>
    </submittedName>
</protein>
<dbReference type="EMBL" id="JAUHPX010000003">
    <property type="protein sequence ID" value="MDN4487885.1"/>
    <property type="molecule type" value="Genomic_DNA"/>
</dbReference>
<dbReference type="EMBL" id="JAUHQB010000010">
    <property type="protein sequence ID" value="MDN4484245.1"/>
    <property type="molecule type" value="Genomic_DNA"/>
</dbReference>
<dbReference type="Pfam" id="PF10724">
    <property type="entry name" value="DUF2516"/>
    <property type="match status" value="1"/>
</dbReference>
<comment type="caution">
    <text evidence="3">The sequence shown here is derived from an EMBL/GenBank/DDBJ whole genome shotgun (WGS) entry which is preliminary data.</text>
</comment>
<keyword evidence="4" id="KW-1185">Reference proteome</keyword>
<organism evidence="3 4">
    <name type="scientific">Demequina lignilytica</name>
    <dbReference type="NCBI Taxonomy" id="3051663"/>
    <lineage>
        <taxon>Bacteria</taxon>
        <taxon>Bacillati</taxon>
        <taxon>Actinomycetota</taxon>
        <taxon>Actinomycetes</taxon>
        <taxon>Micrococcales</taxon>
        <taxon>Demequinaceae</taxon>
        <taxon>Demequina</taxon>
    </lineage>
</organism>